<dbReference type="Pfam" id="PF00117">
    <property type="entry name" value="GATase"/>
    <property type="match status" value="1"/>
</dbReference>
<dbReference type="NCBIfam" id="TIGR00981">
    <property type="entry name" value="rpsL_bact"/>
    <property type="match status" value="1"/>
</dbReference>
<feature type="binding site" evidence="12">
    <location>
        <begin position="398"/>
        <end position="401"/>
    </location>
    <ligand>
        <name>GTP</name>
        <dbReference type="ChEBI" id="CHEBI:37565"/>
    </ligand>
</feature>
<dbReference type="NCBIfam" id="TIGR00484">
    <property type="entry name" value="EF-G"/>
    <property type="match status" value="1"/>
</dbReference>
<dbReference type="SUPFAM" id="SSF52317">
    <property type="entry name" value="Class I glutamine amidotransferase-like"/>
    <property type="match status" value="1"/>
</dbReference>
<sequence length="940" mass="105982">MKTLLIIDNYDSFTWNLYQYFSEMCINVVVKKNDQISILEIEQISPNKIVISPGPGSPTSAVPIRNNFNMVTINQLVRKSRSVKISKTNVPALEGCPQKRGVCTRVYTTTPKKPNSALRKVCRVRLTNGFEVTAYIGGEGHNLQEHSAVLIRGGRVKDLPGVRYHTIRGALDCAGVKDPLEKVRPIIEVKSRRVGGSTYQVPIEVRSERRNTLAMRWIIEAARKRKDHSMSIRLANELSDALENKGAAVKKKEEDKMNHLTPIKNYRNIGISAHIDAGKTTTTERILFYTGVNHKIGEVHHGSATMDWMEQEQERGITITSAATTCFWSGMKNQFKTHRINIIDTPGHVDFTIEVERSMRILDGAIMVYCAVGGVQPQSETVWRQANKYKVPRIAFVNKMDRIGANYFNVINQLKYKLSANPIPIHLPIGNEQNFSGIIDLIKMKAIYWSTSDQGLTCFYKNIPNELNEISVKWNQNLIEAAVETSEILTEKYLNDLLTENDIKEGLRLRVLKNEITPVTCGSAFKNKGIQSMLDAVVEYLPSPVDLIFNKKNNSLYIKNKNKTHIPFSALAFKIANDPFVGNLTFFRVYSGKVKSGDTVYNSVKNKYERFGRIVQMHANKREEIKEVKSGDIAAAIGLKDVTTGDTLCDPEHPVILEKMEFPEPVISIAVEPKTKSDQEKMSIALNRLAKEDPSFHVHSDDESGQTIISGMGELHLEILIDRMYREFNVKANIGKPQVAYRETIQETIEQEGKFIRQSGGRGQFGHVWLRITPQRGVIPKEYIPAIDKGIQEQLNNGVLAGYPIVDICVTVFDGSYHEVDSSEIAFKIAASIAFKNAFMKARPILLEPIMKVEIETPHEYMGDVIGDLNRRRGIIEGMQDINNLGKIISAQVPLSEMFGYATDLRSQTQGRASYSMEFLKYKIIPKNIMQEIINSKVIK</sequence>
<dbReference type="FunFam" id="2.40.30.10:FF:000006">
    <property type="entry name" value="Elongation factor G"/>
    <property type="match status" value="1"/>
</dbReference>
<dbReference type="UniPathway" id="UPA00345"/>
<dbReference type="FunFam" id="3.30.70.870:FF:000001">
    <property type="entry name" value="Elongation factor G"/>
    <property type="match status" value="1"/>
</dbReference>
<keyword evidence="10 12" id="KW-0342">GTP-binding</keyword>
<dbReference type="CDD" id="cd01434">
    <property type="entry name" value="EFG_mtEFG1_IV"/>
    <property type="match status" value="1"/>
</dbReference>
<accession>A0A1B0C1Q3</accession>
<dbReference type="Gene3D" id="2.40.50.140">
    <property type="entry name" value="Nucleic acid-binding proteins"/>
    <property type="match status" value="1"/>
</dbReference>
<dbReference type="InterPro" id="IPR009022">
    <property type="entry name" value="EFG_III"/>
</dbReference>
<dbReference type="InterPro" id="IPR027417">
    <property type="entry name" value="P-loop_NTPase"/>
</dbReference>
<dbReference type="InterPro" id="IPR035649">
    <property type="entry name" value="EFG_V"/>
</dbReference>
<dbReference type="GO" id="GO:0003746">
    <property type="term" value="F:translation elongation factor activity"/>
    <property type="evidence" value="ECO:0007669"/>
    <property type="project" value="UniProtKB-UniRule"/>
</dbReference>
<dbReference type="InterPro" id="IPR041095">
    <property type="entry name" value="EFG_II"/>
</dbReference>
<dbReference type="EMBL" id="JXJN01024141">
    <property type="status" value="NOT_ANNOTATED_CDS"/>
    <property type="molecule type" value="Genomic_DNA"/>
</dbReference>
<dbReference type="InterPro" id="IPR000640">
    <property type="entry name" value="EFG_V-like"/>
</dbReference>
<dbReference type="AlphaFoldDB" id="A0A1B0C1Q3"/>
<comment type="similarity">
    <text evidence="2">Belongs to the TRAFAC class translation factor GTPase superfamily. Classic translation factor GTPase family. EF-G/EF-2 subfamily.</text>
</comment>
<dbReference type="InterPro" id="IPR020568">
    <property type="entry name" value="Ribosomal_Su5_D2-typ_SF"/>
</dbReference>
<comment type="pathway">
    <text evidence="12">Protein biosynthesis; polypeptide chain elongation.</text>
</comment>
<dbReference type="SMART" id="SM00889">
    <property type="entry name" value="EFG_IV"/>
    <property type="match status" value="1"/>
</dbReference>
<dbReference type="InterPro" id="IPR012340">
    <property type="entry name" value="NA-bd_OB-fold"/>
</dbReference>
<evidence type="ECO:0000313" key="14">
    <source>
        <dbReference type="EnsemblMetazoa" id="GPPI046742-PA"/>
    </source>
</evidence>
<dbReference type="HAMAP" id="MF_00054_B">
    <property type="entry name" value="EF_G_EF_2_B"/>
    <property type="match status" value="1"/>
</dbReference>
<dbReference type="Pfam" id="PF00679">
    <property type="entry name" value="EFG_C"/>
    <property type="match status" value="1"/>
</dbReference>
<comment type="similarity">
    <text evidence="3">Belongs to the universal ribosomal protein uS7 family.</text>
</comment>
<dbReference type="InterPro" id="IPR005517">
    <property type="entry name" value="Transl_elong_EFG/EF2_IV"/>
</dbReference>
<dbReference type="GO" id="GO:0003735">
    <property type="term" value="F:structural constituent of ribosome"/>
    <property type="evidence" value="ECO:0007669"/>
    <property type="project" value="InterPro"/>
</dbReference>
<dbReference type="InterPro" id="IPR005225">
    <property type="entry name" value="Small_GTP-bd"/>
</dbReference>
<dbReference type="GO" id="GO:0003924">
    <property type="term" value="F:GTPase activity"/>
    <property type="evidence" value="ECO:0007669"/>
    <property type="project" value="UniProtKB-UniRule"/>
</dbReference>
<dbReference type="Pfam" id="PF00164">
    <property type="entry name" value="Ribosom_S12_S23"/>
    <property type="match status" value="1"/>
</dbReference>
<dbReference type="InterPro" id="IPR036823">
    <property type="entry name" value="Ribosomal_uS7_dom_sf"/>
</dbReference>
<name>A0A1B0C1Q3_9MUSC</name>
<feature type="domain" description="Tr-type G" evidence="13">
    <location>
        <begin position="264"/>
        <end position="545"/>
    </location>
</feature>
<dbReference type="CDD" id="cd03368">
    <property type="entry name" value="Ribosomal_S12"/>
    <property type="match status" value="1"/>
</dbReference>
<dbReference type="SUPFAM" id="SSF50447">
    <property type="entry name" value="Translation proteins"/>
    <property type="match status" value="1"/>
</dbReference>
<dbReference type="InterPro" id="IPR014721">
    <property type="entry name" value="Ribsml_uS5_D2-typ_fold_subgr"/>
</dbReference>
<dbReference type="Gene3D" id="3.40.50.300">
    <property type="entry name" value="P-loop containing nucleotide triphosphate hydrolases"/>
    <property type="match status" value="1"/>
</dbReference>
<dbReference type="SUPFAM" id="SSF52540">
    <property type="entry name" value="P-loop containing nucleoside triphosphate hydrolases"/>
    <property type="match status" value="1"/>
</dbReference>
<dbReference type="Gene3D" id="3.30.70.240">
    <property type="match status" value="1"/>
</dbReference>
<comment type="similarity">
    <text evidence="1">Belongs to the universal ribosomal protein uS12 family.</text>
</comment>
<proteinExistence type="inferred from homology"/>
<dbReference type="Gene3D" id="3.30.230.10">
    <property type="match status" value="1"/>
</dbReference>
<dbReference type="CDD" id="cd04088">
    <property type="entry name" value="EFG_mtEFG_II"/>
    <property type="match status" value="1"/>
</dbReference>
<keyword evidence="11" id="KW-0687">Ribonucleoprotein</keyword>
<dbReference type="InterPro" id="IPR004540">
    <property type="entry name" value="Transl_elong_EFG/EF2"/>
</dbReference>
<dbReference type="SUPFAM" id="SSF47973">
    <property type="entry name" value="Ribosomal protein S7"/>
    <property type="match status" value="1"/>
</dbReference>
<dbReference type="SUPFAM" id="SSF54211">
    <property type="entry name" value="Ribosomal protein S5 domain 2-like"/>
    <property type="match status" value="1"/>
</dbReference>
<dbReference type="Gene3D" id="1.10.455.10">
    <property type="entry name" value="Ribosomal protein S7 domain"/>
    <property type="match status" value="1"/>
</dbReference>
<evidence type="ECO:0000256" key="1">
    <source>
        <dbReference type="ARBA" id="ARBA00005657"/>
    </source>
</evidence>
<keyword evidence="4 12" id="KW-0547">Nucleotide-binding</keyword>
<evidence type="ECO:0000256" key="7">
    <source>
        <dbReference type="ARBA" id="ARBA00022962"/>
    </source>
</evidence>
<dbReference type="InterPro" id="IPR035647">
    <property type="entry name" value="EFG_III/V"/>
</dbReference>
<dbReference type="GO" id="GO:0005739">
    <property type="term" value="C:mitochondrion"/>
    <property type="evidence" value="ECO:0007669"/>
    <property type="project" value="UniProtKB-SubCell"/>
</dbReference>
<dbReference type="InterPro" id="IPR047872">
    <property type="entry name" value="EFG_IV"/>
</dbReference>
<dbReference type="GO" id="GO:0015935">
    <property type="term" value="C:small ribosomal subunit"/>
    <property type="evidence" value="ECO:0007669"/>
    <property type="project" value="InterPro"/>
</dbReference>
<dbReference type="InterPro" id="IPR031157">
    <property type="entry name" value="G_TR_CS"/>
</dbReference>
<evidence type="ECO:0000256" key="9">
    <source>
        <dbReference type="ARBA" id="ARBA00023128"/>
    </source>
</evidence>
<dbReference type="Pfam" id="PF14492">
    <property type="entry name" value="EFG_III"/>
    <property type="match status" value="1"/>
</dbReference>
<evidence type="ECO:0000256" key="11">
    <source>
        <dbReference type="ARBA" id="ARBA00023274"/>
    </source>
</evidence>
<dbReference type="PRINTS" id="PR01034">
    <property type="entry name" value="RIBOSOMALS12"/>
</dbReference>
<evidence type="ECO:0000313" key="15">
    <source>
        <dbReference type="Proteomes" id="UP000092460"/>
    </source>
</evidence>
<evidence type="ECO:0000259" key="13">
    <source>
        <dbReference type="PROSITE" id="PS51722"/>
    </source>
</evidence>
<dbReference type="PANTHER" id="PTHR43261">
    <property type="entry name" value="TRANSLATION ELONGATION FACTOR G-RELATED"/>
    <property type="match status" value="1"/>
</dbReference>
<dbReference type="PROSITE" id="PS51722">
    <property type="entry name" value="G_TR_2"/>
    <property type="match status" value="1"/>
</dbReference>
<evidence type="ECO:0000256" key="3">
    <source>
        <dbReference type="ARBA" id="ARBA00007151"/>
    </source>
</evidence>
<organism evidence="14 15">
    <name type="scientific">Glossina palpalis gambiensis</name>
    <dbReference type="NCBI Taxonomy" id="67801"/>
    <lineage>
        <taxon>Eukaryota</taxon>
        <taxon>Metazoa</taxon>
        <taxon>Ecdysozoa</taxon>
        <taxon>Arthropoda</taxon>
        <taxon>Hexapoda</taxon>
        <taxon>Insecta</taxon>
        <taxon>Pterygota</taxon>
        <taxon>Neoptera</taxon>
        <taxon>Endopterygota</taxon>
        <taxon>Diptera</taxon>
        <taxon>Brachycera</taxon>
        <taxon>Muscomorpha</taxon>
        <taxon>Hippoboscoidea</taxon>
        <taxon>Glossinidae</taxon>
        <taxon>Glossina</taxon>
    </lineage>
</organism>
<dbReference type="SUPFAM" id="SSF54980">
    <property type="entry name" value="EF-G C-terminal domain-like"/>
    <property type="match status" value="2"/>
</dbReference>
<dbReference type="InterPro" id="IPR029062">
    <property type="entry name" value="Class_I_gatase-like"/>
</dbReference>
<keyword evidence="7" id="KW-0315">Glutamine amidotransferase</keyword>
<comment type="subcellular location">
    <subcellularLocation>
        <location evidence="12">Mitochondrion</location>
    </subcellularLocation>
</comment>
<dbReference type="EnsemblMetazoa" id="GPPI046742-RA">
    <property type="protein sequence ID" value="GPPI046742-PA"/>
    <property type="gene ID" value="GPPI046742"/>
</dbReference>
<dbReference type="Gene3D" id="3.30.70.870">
    <property type="entry name" value="Elongation Factor G (Translational Gtpase), domain 3"/>
    <property type="match status" value="1"/>
</dbReference>
<feature type="binding site" evidence="12">
    <location>
        <begin position="344"/>
        <end position="348"/>
    </location>
    <ligand>
        <name>GTP</name>
        <dbReference type="ChEBI" id="CHEBI:37565"/>
    </ligand>
</feature>
<dbReference type="Proteomes" id="UP000092460">
    <property type="component" value="Unassembled WGS sequence"/>
</dbReference>
<keyword evidence="9 12" id="KW-0496">Mitochondrion</keyword>
<reference evidence="15" key="1">
    <citation type="submission" date="2015-01" db="EMBL/GenBank/DDBJ databases">
        <authorList>
            <person name="Aksoy S."/>
            <person name="Warren W."/>
            <person name="Wilson R.K."/>
        </authorList>
    </citation>
    <scope>NUCLEOTIDE SEQUENCE [LARGE SCALE GENOMIC DNA]</scope>
    <source>
        <strain evidence="15">IAEA</strain>
    </source>
</reference>
<comment type="similarity">
    <text evidence="12">Belongs to the GTP-binding elongation factor family. EF-G/EF-2 subfamily.</text>
</comment>
<dbReference type="CDD" id="cd01886">
    <property type="entry name" value="EF-G"/>
    <property type="match status" value="1"/>
</dbReference>
<dbReference type="Pfam" id="PF03764">
    <property type="entry name" value="EFG_IV"/>
    <property type="match status" value="1"/>
</dbReference>
<evidence type="ECO:0000256" key="6">
    <source>
        <dbReference type="ARBA" id="ARBA00022917"/>
    </source>
</evidence>
<evidence type="ECO:0000256" key="12">
    <source>
        <dbReference type="HAMAP-Rule" id="MF_03061"/>
    </source>
</evidence>
<evidence type="ECO:0000256" key="10">
    <source>
        <dbReference type="ARBA" id="ARBA00023134"/>
    </source>
</evidence>
<feature type="binding site" evidence="12">
    <location>
        <begin position="273"/>
        <end position="280"/>
    </location>
    <ligand>
        <name>GTP</name>
        <dbReference type="ChEBI" id="CHEBI:37565"/>
    </ligand>
</feature>
<dbReference type="GO" id="GO:0032790">
    <property type="term" value="P:ribosome disassembly"/>
    <property type="evidence" value="ECO:0007669"/>
    <property type="project" value="TreeGrafter"/>
</dbReference>
<dbReference type="CDD" id="cd16262">
    <property type="entry name" value="EFG_III"/>
    <property type="match status" value="1"/>
</dbReference>
<keyword evidence="6 12" id="KW-0648">Protein biosynthesis</keyword>
<dbReference type="Pfam" id="PF03144">
    <property type="entry name" value="GTP_EFTU_D2"/>
    <property type="match status" value="1"/>
</dbReference>
<dbReference type="NCBIfam" id="NF009381">
    <property type="entry name" value="PRK12740.1-5"/>
    <property type="match status" value="1"/>
</dbReference>
<dbReference type="STRING" id="67801.A0A1B0C1Q3"/>
<evidence type="ECO:0000256" key="2">
    <source>
        <dbReference type="ARBA" id="ARBA00005870"/>
    </source>
</evidence>
<dbReference type="PROSITE" id="PS00301">
    <property type="entry name" value="G_TR_1"/>
    <property type="match status" value="1"/>
</dbReference>
<dbReference type="InterPro" id="IPR006032">
    <property type="entry name" value="Ribosomal_uS12"/>
</dbReference>
<dbReference type="CDD" id="cd03713">
    <property type="entry name" value="EFG_mtEFG_C"/>
    <property type="match status" value="1"/>
</dbReference>
<dbReference type="PANTHER" id="PTHR43261:SF1">
    <property type="entry name" value="RIBOSOME-RELEASING FACTOR 2, MITOCHONDRIAL"/>
    <property type="match status" value="1"/>
</dbReference>
<dbReference type="SMART" id="SM00838">
    <property type="entry name" value="EFG_C"/>
    <property type="match status" value="1"/>
</dbReference>
<dbReference type="VEuPathDB" id="VectorBase:GPPI046742"/>
<keyword evidence="8" id="KW-0689">Ribosomal protein</keyword>
<evidence type="ECO:0000256" key="5">
    <source>
        <dbReference type="ARBA" id="ARBA00022768"/>
    </source>
</evidence>
<dbReference type="InterPro" id="IPR017926">
    <property type="entry name" value="GATASE"/>
</dbReference>
<dbReference type="Pfam" id="PF00009">
    <property type="entry name" value="GTP_EFTU"/>
    <property type="match status" value="1"/>
</dbReference>
<reference evidence="14" key="2">
    <citation type="submission" date="2020-05" db="UniProtKB">
        <authorList>
            <consortium name="EnsemblMetazoa"/>
        </authorList>
    </citation>
    <scope>IDENTIFICATION</scope>
    <source>
        <strain evidence="14">IAEA</strain>
    </source>
</reference>
<evidence type="ECO:0000256" key="8">
    <source>
        <dbReference type="ARBA" id="ARBA00022980"/>
    </source>
</evidence>
<dbReference type="FunFam" id="3.40.50.300:FF:000029">
    <property type="entry name" value="Elongation factor G"/>
    <property type="match status" value="1"/>
</dbReference>
<dbReference type="GO" id="GO:0005525">
    <property type="term" value="F:GTP binding"/>
    <property type="evidence" value="ECO:0007669"/>
    <property type="project" value="UniProtKB-UniRule"/>
</dbReference>
<dbReference type="Gene3D" id="2.40.30.10">
    <property type="entry name" value="Translation factors"/>
    <property type="match status" value="1"/>
</dbReference>
<dbReference type="FunFam" id="2.40.50.140:FF:000099">
    <property type="entry name" value="Ribosomal protein S12, mitochondrial"/>
    <property type="match status" value="1"/>
</dbReference>
<dbReference type="InterPro" id="IPR004161">
    <property type="entry name" value="EFTu-like_2"/>
</dbReference>
<dbReference type="FunFam" id="3.30.70.240:FF:000001">
    <property type="entry name" value="Elongation factor G"/>
    <property type="match status" value="1"/>
</dbReference>
<dbReference type="PROSITE" id="PS00055">
    <property type="entry name" value="RIBOSOMAL_S12"/>
    <property type="match status" value="1"/>
</dbReference>
<comment type="function">
    <text evidence="12">Mitochondrial GTPase that catalyzes the GTP-dependent ribosomal translocation step during translation elongation. During this step, the ribosome changes from the pre-translocational (PRE) to the post-translocational (POST) state as the newly formed A-site-bound peptidyl-tRNA and P-site-bound deacylated tRNA move to the P and E sites, respectively. Catalyzes the coordinated movement of the two tRNA molecules, the mRNA and conformational changes in the ribosome.</text>
</comment>
<dbReference type="InterPro" id="IPR009000">
    <property type="entry name" value="Transl_B-barrel_sf"/>
</dbReference>
<dbReference type="NCBIfam" id="TIGR00231">
    <property type="entry name" value="small_GTP"/>
    <property type="match status" value="1"/>
</dbReference>
<dbReference type="SUPFAM" id="SSF50249">
    <property type="entry name" value="Nucleic acid-binding proteins"/>
    <property type="match status" value="1"/>
</dbReference>
<dbReference type="GO" id="GO:0070125">
    <property type="term" value="P:mitochondrial translational elongation"/>
    <property type="evidence" value="ECO:0007669"/>
    <property type="project" value="UniProtKB-UniRule"/>
</dbReference>
<keyword evidence="5 12" id="KW-0251">Elongation factor</keyword>
<keyword evidence="15" id="KW-1185">Reference proteome</keyword>
<protein>
    <recommendedName>
        <fullName evidence="12">Elongation factor G, mitochondrial</fullName>
        <shortName evidence="12">EF-Gmt</shortName>
    </recommendedName>
    <alternativeName>
        <fullName evidence="12">Elongation factor G 1, mitochondrial</fullName>
        <shortName evidence="12">mEF-G 1</shortName>
    </alternativeName>
    <alternativeName>
        <fullName evidence="12">Elongation factor G1</fullName>
    </alternativeName>
</protein>
<evidence type="ECO:0000256" key="4">
    <source>
        <dbReference type="ARBA" id="ARBA00022741"/>
    </source>
</evidence>
<dbReference type="InterPro" id="IPR005679">
    <property type="entry name" value="Ribosomal_uS12_bac"/>
</dbReference>
<dbReference type="InterPro" id="IPR000795">
    <property type="entry name" value="T_Tr_GTP-bd_dom"/>
</dbReference>